<reference evidence="3 4" key="1">
    <citation type="journal article" date="2019" name="Int. J. Syst. Evol. Microbiol.">
        <title>The Global Catalogue of Microorganisms (GCM) 10K type strain sequencing project: providing services to taxonomists for standard genome sequencing and annotation.</title>
        <authorList>
            <consortium name="The Broad Institute Genomics Platform"/>
            <consortium name="The Broad Institute Genome Sequencing Center for Infectious Disease"/>
            <person name="Wu L."/>
            <person name="Ma J."/>
        </authorList>
    </citation>
    <scope>NUCLEOTIDE SEQUENCE [LARGE SCALE GENOMIC DNA]</scope>
    <source>
        <strain evidence="3 4">JCM 14283</strain>
    </source>
</reference>
<keyword evidence="4" id="KW-1185">Reference proteome</keyword>
<name>A0ABN2U2N9_9MICO</name>
<protein>
    <recommendedName>
        <fullName evidence="2">SHOCT domain-containing protein</fullName>
    </recommendedName>
</protein>
<gene>
    <name evidence="3" type="ORF">GCM10009740_16310</name>
</gene>
<dbReference type="Proteomes" id="UP001501285">
    <property type="component" value="Unassembled WGS sequence"/>
</dbReference>
<dbReference type="EMBL" id="BAAANB010000006">
    <property type="protein sequence ID" value="GAA2027344.1"/>
    <property type="molecule type" value="Genomic_DNA"/>
</dbReference>
<dbReference type="InterPro" id="IPR018649">
    <property type="entry name" value="SHOCT"/>
</dbReference>
<dbReference type="RefSeq" id="WP_343989829.1">
    <property type="nucleotide sequence ID" value="NZ_BAAANB010000006.1"/>
</dbReference>
<evidence type="ECO:0000259" key="2">
    <source>
        <dbReference type="Pfam" id="PF09851"/>
    </source>
</evidence>
<dbReference type="Pfam" id="PF09851">
    <property type="entry name" value="SHOCT"/>
    <property type="match status" value="1"/>
</dbReference>
<evidence type="ECO:0000256" key="1">
    <source>
        <dbReference type="SAM" id="MobiDB-lite"/>
    </source>
</evidence>
<evidence type="ECO:0000313" key="3">
    <source>
        <dbReference type="EMBL" id="GAA2027344.1"/>
    </source>
</evidence>
<feature type="domain" description="SHOCT" evidence="2">
    <location>
        <begin position="49"/>
        <end position="74"/>
    </location>
</feature>
<feature type="region of interest" description="Disordered" evidence="1">
    <location>
        <begin position="78"/>
        <end position="113"/>
    </location>
</feature>
<proteinExistence type="predicted"/>
<comment type="caution">
    <text evidence="3">The sequence shown here is derived from an EMBL/GenBank/DDBJ whole genome shotgun (WGS) entry which is preliminary data.</text>
</comment>
<accession>A0ABN2U2N9</accession>
<sequence>MMWSSGMGIGMGLVMAAGTIGFLALVAVLVRALFTDRSVGAEPTGVPSPLNVLADRLARGEITVEEYEQRRRVLAGAAGPLDRPAPWADVASPPSRLSAPDPPDPTRDRHQGT</sequence>
<feature type="compositionally biased region" description="Basic and acidic residues" evidence="1">
    <location>
        <begin position="104"/>
        <end position="113"/>
    </location>
</feature>
<organism evidence="3 4">
    <name type="scientific">Terrabacter terrae</name>
    <dbReference type="NCBI Taxonomy" id="318434"/>
    <lineage>
        <taxon>Bacteria</taxon>
        <taxon>Bacillati</taxon>
        <taxon>Actinomycetota</taxon>
        <taxon>Actinomycetes</taxon>
        <taxon>Micrococcales</taxon>
        <taxon>Intrasporangiaceae</taxon>
        <taxon>Terrabacter</taxon>
    </lineage>
</organism>
<evidence type="ECO:0000313" key="4">
    <source>
        <dbReference type="Proteomes" id="UP001501285"/>
    </source>
</evidence>